<gene>
    <name evidence="8" type="ORF">NAV_LOCUS5670</name>
</gene>
<name>A0A498SQ76_ACAVI</name>
<feature type="transmembrane region" description="Helical" evidence="6">
    <location>
        <begin position="147"/>
        <end position="166"/>
    </location>
</feature>
<proteinExistence type="inferred from homology"/>
<dbReference type="STRING" id="6277.A0A498SQ76"/>
<sequence length="253" mass="28540">MALNKFMFLACILFGIVLILFTLYINFPELTDDERADFKLPKDLKQAKRLGLVLSKYKDEHYYTVLFGISIVYIMLQSLAIPGSIFLTVLSGYLFSFPIALCLVCTCSACGAQICYFFALMFGRERIMAFAPEKISKWKNEISDFDSLFYFIIFLRITPLLPNWLINLASPIFNVPISTFFFGTLLGVGPPSCIYIQAGATLQRLTHMGAAWSWSAISIVAFTAFLSLVPIFYKRLDRGNGISDRLAKNIKSS</sequence>
<dbReference type="GO" id="GO:0005789">
    <property type="term" value="C:endoplasmic reticulum membrane"/>
    <property type="evidence" value="ECO:0007669"/>
    <property type="project" value="TreeGrafter"/>
</dbReference>
<feature type="transmembrane region" description="Helical" evidence="6">
    <location>
        <begin position="62"/>
        <end position="87"/>
    </location>
</feature>
<dbReference type="Pfam" id="PF09335">
    <property type="entry name" value="VTT_dom"/>
    <property type="match status" value="1"/>
</dbReference>
<evidence type="ECO:0000256" key="3">
    <source>
        <dbReference type="ARBA" id="ARBA00022989"/>
    </source>
</evidence>
<dbReference type="PANTHER" id="PTHR43220:SF18">
    <property type="entry name" value="TRANSMEMBRANE PROTEIN 41B"/>
    <property type="match status" value="1"/>
</dbReference>
<dbReference type="InterPro" id="IPR045014">
    <property type="entry name" value="TM41A/B"/>
</dbReference>
<dbReference type="AlphaFoldDB" id="A0A498SQ76"/>
<dbReference type="EMBL" id="UPTC01001026">
    <property type="protein sequence ID" value="VBB30879.1"/>
    <property type="molecule type" value="Genomic_DNA"/>
</dbReference>
<dbReference type="InterPro" id="IPR032816">
    <property type="entry name" value="VTT_dom"/>
</dbReference>
<feature type="transmembrane region" description="Helical" evidence="6">
    <location>
        <begin position="172"/>
        <end position="198"/>
    </location>
</feature>
<reference evidence="8 9" key="1">
    <citation type="submission" date="2018-08" db="EMBL/GenBank/DDBJ databases">
        <authorList>
            <person name="Laetsch R D."/>
            <person name="Stevens L."/>
            <person name="Kumar S."/>
            <person name="Blaxter L. M."/>
        </authorList>
    </citation>
    <scope>NUCLEOTIDE SEQUENCE [LARGE SCALE GENOMIC DNA]</scope>
</reference>
<keyword evidence="4 6" id="KW-0472">Membrane</keyword>
<protein>
    <recommendedName>
        <fullName evidence="7">VTT domain-containing protein</fullName>
    </recommendedName>
</protein>
<keyword evidence="2 6" id="KW-0812">Transmembrane</keyword>
<accession>A0A498SQ76</accession>
<feature type="transmembrane region" description="Helical" evidence="6">
    <location>
        <begin position="210"/>
        <end position="233"/>
    </location>
</feature>
<dbReference type="OrthoDB" id="3364966at2759"/>
<feature type="transmembrane region" description="Helical" evidence="6">
    <location>
        <begin position="93"/>
        <end position="119"/>
    </location>
</feature>
<evidence type="ECO:0000256" key="2">
    <source>
        <dbReference type="ARBA" id="ARBA00022692"/>
    </source>
</evidence>
<keyword evidence="9" id="KW-1185">Reference proteome</keyword>
<dbReference type="PANTHER" id="PTHR43220">
    <property type="match status" value="1"/>
</dbReference>
<evidence type="ECO:0000313" key="9">
    <source>
        <dbReference type="Proteomes" id="UP000276991"/>
    </source>
</evidence>
<evidence type="ECO:0000256" key="6">
    <source>
        <dbReference type="SAM" id="Phobius"/>
    </source>
</evidence>
<comment type="similarity">
    <text evidence="5">Belongs to the TMEM41 family.</text>
</comment>
<evidence type="ECO:0000256" key="1">
    <source>
        <dbReference type="ARBA" id="ARBA00004141"/>
    </source>
</evidence>
<keyword evidence="3 6" id="KW-1133">Transmembrane helix</keyword>
<comment type="subcellular location">
    <subcellularLocation>
        <location evidence="1">Membrane</location>
        <topology evidence="1">Multi-pass membrane protein</topology>
    </subcellularLocation>
</comment>
<evidence type="ECO:0000259" key="7">
    <source>
        <dbReference type="Pfam" id="PF09335"/>
    </source>
</evidence>
<organism evidence="8 9">
    <name type="scientific">Acanthocheilonema viteae</name>
    <name type="common">Filarial nematode worm</name>
    <name type="synonym">Dipetalonema viteae</name>
    <dbReference type="NCBI Taxonomy" id="6277"/>
    <lineage>
        <taxon>Eukaryota</taxon>
        <taxon>Metazoa</taxon>
        <taxon>Ecdysozoa</taxon>
        <taxon>Nematoda</taxon>
        <taxon>Chromadorea</taxon>
        <taxon>Rhabditida</taxon>
        <taxon>Spirurina</taxon>
        <taxon>Spiruromorpha</taxon>
        <taxon>Filarioidea</taxon>
        <taxon>Onchocercidae</taxon>
        <taxon>Acanthocheilonema</taxon>
    </lineage>
</organism>
<dbReference type="Proteomes" id="UP000276991">
    <property type="component" value="Unassembled WGS sequence"/>
</dbReference>
<evidence type="ECO:0000313" key="8">
    <source>
        <dbReference type="EMBL" id="VBB30879.1"/>
    </source>
</evidence>
<feature type="transmembrane region" description="Helical" evidence="6">
    <location>
        <begin position="6"/>
        <end position="25"/>
    </location>
</feature>
<feature type="domain" description="VTT" evidence="7">
    <location>
        <begin position="81"/>
        <end position="200"/>
    </location>
</feature>
<dbReference type="GO" id="GO:0000045">
    <property type="term" value="P:autophagosome assembly"/>
    <property type="evidence" value="ECO:0007669"/>
    <property type="project" value="TreeGrafter"/>
</dbReference>
<evidence type="ECO:0000256" key="5">
    <source>
        <dbReference type="ARBA" id="ARBA00025797"/>
    </source>
</evidence>
<evidence type="ECO:0000256" key="4">
    <source>
        <dbReference type="ARBA" id="ARBA00023136"/>
    </source>
</evidence>